<evidence type="ECO:0000313" key="4">
    <source>
        <dbReference type="EMBL" id="VFU01945.1"/>
    </source>
</evidence>
<dbReference type="EMBL" id="VJMH01007521">
    <property type="protein sequence ID" value="KAF0682522.1"/>
    <property type="molecule type" value="Genomic_DNA"/>
</dbReference>
<feature type="domain" description="Putative auto-transporter adhesin head GIN" evidence="2">
    <location>
        <begin position="132"/>
        <end position="298"/>
    </location>
</feature>
<dbReference type="InterPro" id="IPR021255">
    <property type="entry name" value="DUF2807"/>
</dbReference>
<keyword evidence="5" id="KW-1185">Reference proteome</keyword>
<reference evidence="3" key="2">
    <citation type="submission" date="2019-06" db="EMBL/GenBank/DDBJ databases">
        <title>Genomics analysis of Aphanomyces spp. identifies a new class of oomycete effector associated with host adaptation.</title>
        <authorList>
            <person name="Gaulin E."/>
        </authorList>
    </citation>
    <scope>NUCLEOTIDE SEQUENCE</scope>
    <source>
        <strain evidence="3">CBS 578.67</strain>
    </source>
</reference>
<keyword evidence="1" id="KW-0472">Membrane</keyword>
<sequence length="422" mass="44974">MAAPSSDDITFPTLHHKTWSANASSILRGLSLDIPGRVFVSRNASLDAAAYVHVSSDSAALLDVITSGVTTGHDGSDYLEVRVPSDYGLEIDITGSLLLRIIVRDPLSWVHTSVEAILEDGSLVNTPNEALSIKATDSGNVYVDVNTRVDLASLDLITQDDGNVQFTAPSVHIANTLRLVTNDAGSVAIRATTGTLTGQTIESATHDDGSIYVTAAATIDANQLRSTVSDSGTINLYPRGTCGTSTVHNSDDGSVNEGSIVCQNVDVSLSGEGNAYVQATQSLKSHVSDDGRVYYFNSTPSVLPTPRPRGRHHHTAPATAFPTQENPFDEFTFGSPPPSELVPVRIVVIRRAFFFIRDFETGPQVYSHPFTLQMDASVDVASGGWVAEGAAIFGLVCIVLVLLGVVYKKRSARASYKPLLSR</sequence>
<keyword evidence="1" id="KW-0812">Transmembrane</keyword>
<organism evidence="4 5">
    <name type="scientific">Aphanomyces stellatus</name>
    <dbReference type="NCBI Taxonomy" id="120398"/>
    <lineage>
        <taxon>Eukaryota</taxon>
        <taxon>Sar</taxon>
        <taxon>Stramenopiles</taxon>
        <taxon>Oomycota</taxon>
        <taxon>Saprolegniomycetes</taxon>
        <taxon>Saprolegniales</taxon>
        <taxon>Verrucalvaceae</taxon>
        <taxon>Aphanomyces</taxon>
    </lineage>
</organism>
<gene>
    <name evidence="4" type="primary">Aste57867_25320</name>
    <name evidence="3" type="ORF">As57867_025242</name>
    <name evidence="4" type="ORF">ASTE57867_25320</name>
</gene>
<dbReference type="PANTHER" id="PTHR39200:SF1">
    <property type="entry name" value="AUTO-TRANSPORTER ADHESIN HEAD GIN DOMAIN-CONTAINING PROTEIN-RELATED"/>
    <property type="match status" value="1"/>
</dbReference>
<dbReference type="Pfam" id="PF10988">
    <property type="entry name" value="DUF2807"/>
    <property type="match status" value="1"/>
</dbReference>
<proteinExistence type="predicted"/>
<dbReference type="AlphaFoldDB" id="A0A485LSV0"/>
<dbReference type="Gene3D" id="2.160.20.120">
    <property type="match status" value="1"/>
</dbReference>
<keyword evidence="1" id="KW-1133">Transmembrane helix</keyword>
<feature type="transmembrane region" description="Helical" evidence="1">
    <location>
        <begin position="385"/>
        <end position="407"/>
    </location>
</feature>
<reference evidence="4 5" key="1">
    <citation type="submission" date="2019-03" db="EMBL/GenBank/DDBJ databases">
        <authorList>
            <person name="Gaulin E."/>
            <person name="Dumas B."/>
        </authorList>
    </citation>
    <scope>NUCLEOTIDE SEQUENCE [LARGE SCALE GENOMIC DNA]</scope>
    <source>
        <strain evidence="4">CBS 568.67</strain>
    </source>
</reference>
<protein>
    <submittedName>
        <fullName evidence="4">Aste57867_25320 protein</fullName>
    </submittedName>
</protein>
<dbReference type="EMBL" id="CAADRA010007547">
    <property type="protein sequence ID" value="VFU01945.1"/>
    <property type="molecule type" value="Genomic_DNA"/>
</dbReference>
<dbReference type="Proteomes" id="UP000332933">
    <property type="component" value="Unassembled WGS sequence"/>
</dbReference>
<accession>A0A485LSV0</accession>
<name>A0A485LSV0_9STRA</name>
<dbReference type="PANTHER" id="PTHR39200">
    <property type="entry name" value="HYPOTHETICAL EXPORTED PROTEIN"/>
    <property type="match status" value="1"/>
</dbReference>
<evidence type="ECO:0000313" key="5">
    <source>
        <dbReference type="Proteomes" id="UP000332933"/>
    </source>
</evidence>
<dbReference type="OrthoDB" id="67920at2759"/>
<evidence type="ECO:0000313" key="3">
    <source>
        <dbReference type="EMBL" id="KAF0682522.1"/>
    </source>
</evidence>
<evidence type="ECO:0000256" key="1">
    <source>
        <dbReference type="SAM" id="Phobius"/>
    </source>
</evidence>
<evidence type="ECO:0000259" key="2">
    <source>
        <dbReference type="Pfam" id="PF10988"/>
    </source>
</evidence>